<evidence type="ECO:0000256" key="6">
    <source>
        <dbReference type="ARBA" id="ARBA00023134"/>
    </source>
</evidence>
<keyword evidence="7" id="KW-0501">Molybdenum cofactor biosynthesis</keyword>
<keyword evidence="3" id="KW-0479">Metal-binding</keyword>
<keyword evidence="9" id="KW-0548">Nucleotidyltransferase</keyword>
<dbReference type="InterPro" id="IPR013482">
    <property type="entry name" value="Molybde_CF_guanTrfase"/>
</dbReference>
<evidence type="ECO:0000256" key="3">
    <source>
        <dbReference type="ARBA" id="ARBA00022723"/>
    </source>
</evidence>
<feature type="domain" description="MobA-like NTP transferase" evidence="8">
    <location>
        <begin position="8"/>
        <end position="144"/>
    </location>
</feature>
<keyword evidence="5" id="KW-0460">Magnesium</keyword>
<dbReference type="EC" id="2.7.7.77" evidence="9"/>
<comment type="caution">
    <text evidence="9">The sequence shown here is derived from an EMBL/GenBank/DDBJ whole genome shotgun (WGS) entry which is preliminary data.</text>
</comment>
<dbReference type="Gene3D" id="3.90.550.10">
    <property type="entry name" value="Spore Coat Polysaccharide Biosynthesis Protein SpsA, Chain A"/>
    <property type="match status" value="1"/>
</dbReference>
<evidence type="ECO:0000313" key="9">
    <source>
        <dbReference type="EMBL" id="TLE02881.1"/>
    </source>
</evidence>
<dbReference type="PANTHER" id="PTHR19136:SF81">
    <property type="entry name" value="MOLYBDENUM COFACTOR GUANYLYLTRANSFERASE"/>
    <property type="match status" value="1"/>
</dbReference>
<dbReference type="AlphaFoldDB" id="A0A099BBW7"/>
<dbReference type="Proteomes" id="UP000029707">
    <property type="component" value="Unassembled WGS sequence"/>
</dbReference>
<dbReference type="eggNOG" id="COG0746">
    <property type="taxonomic scope" value="Bacteria"/>
</dbReference>
<keyword evidence="2 9" id="KW-0808">Transferase</keyword>
<evidence type="ECO:0000259" key="8">
    <source>
        <dbReference type="Pfam" id="PF12804"/>
    </source>
</evidence>
<evidence type="ECO:0000256" key="7">
    <source>
        <dbReference type="ARBA" id="ARBA00023150"/>
    </source>
</evidence>
<dbReference type="SUPFAM" id="SSF53448">
    <property type="entry name" value="Nucleotide-diphospho-sugar transferases"/>
    <property type="match status" value="1"/>
</dbReference>
<keyword evidence="1" id="KW-0963">Cytoplasm</keyword>
<evidence type="ECO:0000256" key="1">
    <source>
        <dbReference type="ARBA" id="ARBA00022490"/>
    </source>
</evidence>
<dbReference type="Pfam" id="PF12804">
    <property type="entry name" value="NTP_transf_3"/>
    <property type="match status" value="1"/>
</dbReference>
<dbReference type="GO" id="GO:1902758">
    <property type="term" value="P:bis(molybdopterin guanine dinucleotide)molybdenum biosynthetic process"/>
    <property type="evidence" value="ECO:0007669"/>
    <property type="project" value="TreeGrafter"/>
</dbReference>
<dbReference type="GO" id="GO:0061603">
    <property type="term" value="F:molybdenum cofactor guanylyltransferase activity"/>
    <property type="evidence" value="ECO:0007669"/>
    <property type="project" value="UniProtKB-EC"/>
</dbReference>
<keyword evidence="6" id="KW-0342">GTP-binding</keyword>
<evidence type="ECO:0000313" key="10">
    <source>
        <dbReference type="Proteomes" id="UP000029707"/>
    </source>
</evidence>
<keyword evidence="10" id="KW-1185">Reference proteome</keyword>
<sequence>MQKIMIPCVILAGGRSSRLGEDKTQVAFGEENLSQWVFTRLSKICEKVYISTKDRKKFTFDAPFLVERSRIYAPIIGMINAFEKLKTQEILFISVDTPFVRGETLRQLVDSDAPITYAQSEDKAHYLISKWHISLLDTLVWARKSKIYTIYQIIQSHQHTSVSASNEECFNINTQEDYARALELLRLGAK</sequence>
<dbReference type="NCBIfam" id="NF001837">
    <property type="entry name" value="PRK00560.1"/>
    <property type="match status" value="1"/>
</dbReference>
<dbReference type="OrthoDB" id="9788394at2"/>
<dbReference type="CDD" id="cd02503">
    <property type="entry name" value="MobA"/>
    <property type="match status" value="1"/>
</dbReference>
<reference evidence="9 10" key="1">
    <citation type="journal article" date="2014" name="Genome Announc.">
        <title>Draft genome sequences of eight enterohepatic helicobacter species isolated from both laboratory and wild rodents.</title>
        <authorList>
            <person name="Sheh A."/>
            <person name="Shen Z."/>
            <person name="Fox J.G."/>
        </authorList>
    </citation>
    <scope>NUCLEOTIDE SEQUENCE [LARGE SCALE GENOMIC DNA]</scope>
    <source>
        <strain evidence="9 10">MIT 01-6451</strain>
    </source>
</reference>
<organism evidence="9 10">
    <name type="scientific">Helicobacter japonicus</name>
    <dbReference type="NCBI Taxonomy" id="425400"/>
    <lineage>
        <taxon>Bacteria</taxon>
        <taxon>Pseudomonadati</taxon>
        <taxon>Campylobacterota</taxon>
        <taxon>Epsilonproteobacteria</taxon>
        <taxon>Campylobacterales</taxon>
        <taxon>Helicobacteraceae</taxon>
        <taxon>Helicobacter</taxon>
    </lineage>
</organism>
<dbReference type="GO" id="GO:0046872">
    <property type="term" value="F:metal ion binding"/>
    <property type="evidence" value="ECO:0007669"/>
    <property type="project" value="UniProtKB-KW"/>
</dbReference>
<gene>
    <name evidence="9" type="primary">mobA</name>
    <name evidence="9" type="ORF">LS65_002865</name>
</gene>
<dbReference type="EMBL" id="JRMQ02000002">
    <property type="protein sequence ID" value="TLE02881.1"/>
    <property type="molecule type" value="Genomic_DNA"/>
</dbReference>
<dbReference type="InterPro" id="IPR025877">
    <property type="entry name" value="MobA-like_NTP_Trfase"/>
</dbReference>
<protein>
    <submittedName>
        <fullName evidence="9">Molybdenum cofactor guanylyltransferase MobA</fullName>
        <ecNumber evidence="9">2.7.7.77</ecNumber>
    </submittedName>
</protein>
<evidence type="ECO:0000256" key="2">
    <source>
        <dbReference type="ARBA" id="ARBA00022679"/>
    </source>
</evidence>
<proteinExistence type="predicted"/>
<accession>A0A099BBW7</accession>
<dbReference type="PANTHER" id="PTHR19136">
    <property type="entry name" value="MOLYBDENUM COFACTOR GUANYLYLTRANSFERASE"/>
    <property type="match status" value="1"/>
</dbReference>
<dbReference type="RefSeq" id="WP_034362654.1">
    <property type="nucleotide sequence ID" value="NZ_CAJUDB010000001.1"/>
</dbReference>
<evidence type="ECO:0000256" key="5">
    <source>
        <dbReference type="ARBA" id="ARBA00022842"/>
    </source>
</evidence>
<keyword evidence="4" id="KW-0547">Nucleotide-binding</keyword>
<evidence type="ECO:0000256" key="4">
    <source>
        <dbReference type="ARBA" id="ARBA00022741"/>
    </source>
</evidence>
<dbReference type="InterPro" id="IPR029044">
    <property type="entry name" value="Nucleotide-diphossugar_trans"/>
</dbReference>
<dbReference type="GeneID" id="82320699"/>
<dbReference type="STRING" id="425400.LS65_07005"/>
<name>A0A099BBW7_9HELI</name>
<dbReference type="GO" id="GO:0005525">
    <property type="term" value="F:GTP binding"/>
    <property type="evidence" value="ECO:0007669"/>
    <property type="project" value="UniProtKB-KW"/>
</dbReference>